<dbReference type="GO" id="GO:0000932">
    <property type="term" value="C:P-body"/>
    <property type="evidence" value="ECO:0007669"/>
    <property type="project" value="TreeGrafter"/>
</dbReference>
<dbReference type="InterPro" id="IPR027746">
    <property type="entry name" value="TTL"/>
</dbReference>
<dbReference type="InterPro" id="IPR002828">
    <property type="entry name" value="SurE-like_Pase/nucleotidase"/>
</dbReference>
<evidence type="ECO:0000259" key="2">
    <source>
        <dbReference type="Pfam" id="PF01975"/>
    </source>
</evidence>
<proteinExistence type="predicted"/>
<gene>
    <name evidence="3" type="ORF">DRE_00311</name>
</gene>
<evidence type="ECO:0000313" key="3">
    <source>
        <dbReference type="EMBL" id="EWC47343.1"/>
    </source>
</evidence>
<feature type="domain" description="Survival protein SurE-like phosphatase/nucleotidase" evidence="2">
    <location>
        <begin position="3"/>
        <end position="210"/>
    </location>
</feature>
<sequence length="764" mass="82175">MHILLTNDDGPPSPSSPYITNFVQVLRAHGHTVSVCIPADQKSWIGKAHIIGHHPKPTFYRPDTDSVHATPRSDGADEWVLINGTPASCTQIGLFHLFKDRGPVDLVLSGPNFGRNTSAVYALSSGTMGGAMEAAHGGSKAISISYSYKSPTQDPEVVAATSAIAARIVDHLYANWPTDSSVDIYSVNLPVEKGVENARILVTHILQNTWGGCYAAVHTAADDEDPGAIEKAARDSSAAGSNAAATAPGADDDDDENAAAMKGYKFRWAPRFSDVEKASARPDAKGSDAWALRQGFISVTPLKANFLHGPGVGGEIMLCPPTTTEASSAPTPDRGPIYAVVDYTDDKAYVEPLILAALRKHLPQATIVRSPAEIPQTTAPLPPPRTLMWTAYEALDFAALLAQPSTALFNAYVIRKALIRKHYLAHTVELYTRKDPGSALARAMPTAVAFEVDYAEFLDDALLEAYELTESLEANEAVEDAGRRQWWILKPGMSDRGAGIRLFSRMEELQAIFEAWEEDEDEDGEGEEDEAGEGIVTSLLRHFVAQEYIRPMLLTPRQGVQGGKRKFHVRTYVLASGGLTVYVYREMLALFAGQEYVQPGGEGEEGFAFDATSGEQLAGHLTNTCYGPGEEAERVHAFWALGKAFEIADEVLEEWFGQVCAVTGEVFRAAVGAGRVHFQPVPNGFEVYGVDFLVGEDGVVRLLEVNAGPDFGQTGGVLRGLVGGLFEEVVRVAVCGFFGEAAAGETPGPGRLVEVLTMPLGLDV</sequence>
<dbReference type="SUPFAM" id="SSF56059">
    <property type="entry name" value="Glutathione synthetase ATP-binding domain-like"/>
    <property type="match status" value="1"/>
</dbReference>
<dbReference type="Gene3D" id="3.30.470.20">
    <property type="entry name" value="ATP-grasp fold, B domain"/>
    <property type="match status" value="1"/>
</dbReference>
<dbReference type="InterPro" id="IPR036523">
    <property type="entry name" value="SurE-like_sf"/>
</dbReference>
<organism evidence="3 4">
    <name type="scientific">Drechslerella stenobrocha 248</name>
    <dbReference type="NCBI Taxonomy" id="1043628"/>
    <lineage>
        <taxon>Eukaryota</taxon>
        <taxon>Fungi</taxon>
        <taxon>Dikarya</taxon>
        <taxon>Ascomycota</taxon>
        <taxon>Pezizomycotina</taxon>
        <taxon>Orbiliomycetes</taxon>
        <taxon>Orbiliales</taxon>
        <taxon>Orbiliaceae</taxon>
        <taxon>Drechslerella</taxon>
    </lineage>
</organism>
<dbReference type="Proteomes" id="UP000024837">
    <property type="component" value="Unassembled WGS sequence"/>
</dbReference>
<dbReference type="OrthoDB" id="202825at2759"/>
<protein>
    <recommendedName>
        <fullName evidence="2">Survival protein SurE-like phosphatase/nucleotidase domain-containing protein</fullName>
    </recommendedName>
</protein>
<dbReference type="PANTHER" id="PTHR47551">
    <property type="entry name" value="TUBULIN--TYROSINE LIGASE PBY1-RELATED"/>
    <property type="match status" value="1"/>
</dbReference>
<dbReference type="Pfam" id="PF03133">
    <property type="entry name" value="TTL"/>
    <property type="match status" value="1"/>
</dbReference>
<evidence type="ECO:0000256" key="1">
    <source>
        <dbReference type="SAM" id="MobiDB-lite"/>
    </source>
</evidence>
<dbReference type="Gene3D" id="3.40.1210.10">
    <property type="entry name" value="Survival protein SurE-like phosphatase/nucleotidase"/>
    <property type="match status" value="1"/>
</dbReference>
<dbReference type="NCBIfam" id="TIGR00087">
    <property type="entry name" value="surE"/>
    <property type="match status" value="1"/>
</dbReference>
<dbReference type="HOGENOM" id="CLU_007204_0_0_1"/>
<dbReference type="AlphaFoldDB" id="W7I586"/>
<evidence type="ECO:0000313" key="4">
    <source>
        <dbReference type="Proteomes" id="UP000024837"/>
    </source>
</evidence>
<accession>W7I586</accession>
<dbReference type="InterPro" id="IPR004344">
    <property type="entry name" value="TTL/TTLL_fam"/>
</dbReference>
<feature type="region of interest" description="Disordered" evidence="1">
    <location>
        <begin position="226"/>
        <end position="256"/>
    </location>
</feature>
<dbReference type="PROSITE" id="PS51221">
    <property type="entry name" value="TTL"/>
    <property type="match status" value="1"/>
</dbReference>
<dbReference type="EMBL" id="KI966410">
    <property type="protein sequence ID" value="EWC47343.1"/>
    <property type="molecule type" value="Genomic_DNA"/>
</dbReference>
<keyword evidence="4" id="KW-1185">Reference proteome</keyword>
<reference evidence="3 4" key="1">
    <citation type="submission" date="2013-05" db="EMBL/GenBank/DDBJ databases">
        <title>Drechslerella stenobrocha genome reveals carnivorous origination and mechanical trapping mechanism of predatory fungi.</title>
        <authorList>
            <person name="Liu X."/>
            <person name="Zhang W."/>
            <person name="Liu K."/>
        </authorList>
    </citation>
    <scope>NUCLEOTIDE SEQUENCE [LARGE SCALE GENOMIC DNA]</scope>
    <source>
        <strain evidence="3 4">248</strain>
    </source>
</reference>
<dbReference type="GO" id="GO:0016787">
    <property type="term" value="F:hydrolase activity"/>
    <property type="evidence" value="ECO:0007669"/>
    <property type="project" value="InterPro"/>
</dbReference>
<name>W7I586_9PEZI</name>
<dbReference type="PANTHER" id="PTHR47551:SF1">
    <property type="entry name" value="TUBULIN--TYROSINE LIGASE PBY1-RELATED"/>
    <property type="match status" value="1"/>
</dbReference>
<feature type="compositionally biased region" description="Low complexity" evidence="1">
    <location>
        <begin position="235"/>
        <end position="249"/>
    </location>
</feature>
<dbReference type="SUPFAM" id="SSF64167">
    <property type="entry name" value="SurE-like"/>
    <property type="match status" value="1"/>
</dbReference>
<dbReference type="Pfam" id="PF01975">
    <property type="entry name" value="SurE"/>
    <property type="match status" value="1"/>
</dbReference>